<dbReference type="EMBL" id="JAHUTI010079733">
    <property type="protein sequence ID" value="MED6257922.1"/>
    <property type="molecule type" value="Genomic_DNA"/>
</dbReference>
<reference evidence="2 3" key="1">
    <citation type="submission" date="2021-07" db="EMBL/GenBank/DDBJ databases">
        <authorList>
            <person name="Palmer J.M."/>
        </authorList>
    </citation>
    <scope>NUCLEOTIDE SEQUENCE [LARGE SCALE GENOMIC DNA]</scope>
    <source>
        <strain evidence="2 3">AT_MEX2019</strain>
        <tissue evidence="2">Muscle</tissue>
    </source>
</reference>
<evidence type="ECO:0000313" key="2">
    <source>
        <dbReference type="EMBL" id="MED6257922.1"/>
    </source>
</evidence>
<name>A0ABU7C4S6_9TELE</name>
<feature type="compositionally biased region" description="Basic and acidic residues" evidence="1">
    <location>
        <begin position="112"/>
        <end position="122"/>
    </location>
</feature>
<proteinExistence type="predicted"/>
<evidence type="ECO:0000256" key="1">
    <source>
        <dbReference type="SAM" id="MobiDB-lite"/>
    </source>
</evidence>
<keyword evidence="3" id="KW-1185">Reference proteome</keyword>
<feature type="compositionally biased region" description="Polar residues" evidence="1">
    <location>
        <begin position="20"/>
        <end position="30"/>
    </location>
</feature>
<evidence type="ECO:0000313" key="3">
    <source>
        <dbReference type="Proteomes" id="UP001345963"/>
    </source>
</evidence>
<feature type="region of interest" description="Disordered" evidence="1">
    <location>
        <begin position="100"/>
        <end position="122"/>
    </location>
</feature>
<organism evidence="2 3">
    <name type="scientific">Ataeniobius toweri</name>
    <dbReference type="NCBI Taxonomy" id="208326"/>
    <lineage>
        <taxon>Eukaryota</taxon>
        <taxon>Metazoa</taxon>
        <taxon>Chordata</taxon>
        <taxon>Craniata</taxon>
        <taxon>Vertebrata</taxon>
        <taxon>Euteleostomi</taxon>
        <taxon>Actinopterygii</taxon>
        <taxon>Neopterygii</taxon>
        <taxon>Teleostei</taxon>
        <taxon>Neoteleostei</taxon>
        <taxon>Acanthomorphata</taxon>
        <taxon>Ovalentaria</taxon>
        <taxon>Atherinomorphae</taxon>
        <taxon>Cyprinodontiformes</taxon>
        <taxon>Goodeidae</taxon>
        <taxon>Ataeniobius</taxon>
    </lineage>
</organism>
<feature type="region of interest" description="Disordered" evidence="1">
    <location>
        <begin position="1"/>
        <end position="34"/>
    </location>
</feature>
<sequence length="122" mass="13694">MSSHLAVRRYSYSSSSASSGIESRGQQTQQKHPDFPLPRHLLQLLLVEPKVFPGQPRDIVQSSVSWVRTGSRFRHLKVVEGFECSNDPRCYVVWGLNAPGRVSHGKQSLGDGSDKERFKMPS</sequence>
<dbReference type="Proteomes" id="UP001345963">
    <property type="component" value="Unassembled WGS sequence"/>
</dbReference>
<gene>
    <name evidence="2" type="ORF">ATANTOWER_000575</name>
</gene>
<feature type="compositionally biased region" description="Low complexity" evidence="1">
    <location>
        <begin position="10"/>
        <end position="19"/>
    </location>
</feature>
<comment type="caution">
    <text evidence="2">The sequence shown here is derived from an EMBL/GenBank/DDBJ whole genome shotgun (WGS) entry which is preliminary data.</text>
</comment>
<protein>
    <submittedName>
        <fullName evidence="2">Uncharacterized protein</fullName>
    </submittedName>
</protein>
<accession>A0ABU7C4S6</accession>